<reference evidence="2" key="1">
    <citation type="submission" date="2020-02" db="EMBL/GenBank/DDBJ databases">
        <authorList>
            <person name="Meier V. D."/>
        </authorList>
    </citation>
    <scope>NUCLEOTIDE SEQUENCE</scope>
    <source>
        <strain evidence="2">AVDCRST_MAG67</strain>
    </source>
</reference>
<name>A0A6J4TPZ8_9ACTN</name>
<feature type="region of interest" description="Disordered" evidence="1">
    <location>
        <begin position="1"/>
        <end position="82"/>
    </location>
</feature>
<organism evidence="2">
    <name type="scientific">uncultured Solirubrobacteraceae bacterium</name>
    <dbReference type="NCBI Taxonomy" id="1162706"/>
    <lineage>
        <taxon>Bacteria</taxon>
        <taxon>Bacillati</taxon>
        <taxon>Actinomycetota</taxon>
        <taxon>Thermoleophilia</taxon>
        <taxon>Solirubrobacterales</taxon>
        <taxon>Solirubrobacteraceae</taxon>
        <taxon>environmental samples</taxon>
    </lineage>
</organism>
<feature type="compositionally biased region" description="Low complexity" evidence="1">
    <location>
        <begin position="95"/>
        <end position="104"/>
    </location>
</feature>
<feature type="region of interest" description="Disordered" evidence="1">
    <location>
        <begin position="95"/>
        <end position="286"/>
    </location>
</feature>
<feature type="compositionally biased region" description="Basic and acidic residues" evidence="1">
    <location>
        <begin position="105"/>
        <end position="115"/>
    </location>
</feature>
<feature type="compositionally biased region" description="Basic and acidic residues" evidence="1">
    <location>
        <begin position="239"/>
        <end position="255"/>
    </location>
</feature>
<evidence type="ECO:0000256" key="1">
    <source>
        <dbReference type="SAM" id="MobiDB-lite"/>
    </source>
</evidence>
<feature type="compositionally biased region" description="Basic residues" evidence="1">
    <location>
        <begin position="256"/>
        <end position="267"/>
    </location>
</feature>
<feature type="compositionally biased region" description="Low complexity" evidence="1">
    <location>
        <begin position="204"/>
        <end position="219"/>
    </location>
</feature>
<sequence length="286" mass="29703">AQRADQPALSHGRGARDGRVPGAAAAQAAARRRRAGGWKDGTCQGARGGDRHAADPAAVLRGHRRPPGALRLGLPPSAPAAARRHVDAAVLRGVPAAPAAAGGDHAARLGAPDRRARPRGRRVRGVPARVPVGLPGHDPGGRRHQGHRAADRDHHVQPHARSARGAQAPLPVSLDRPSGPSARGRDRARAPAARRPVPRRPGVRLRPGPALAGPLPLAGSRRNARLGPGIPHARPQRARLADGEQHAGHAAEGARRPRAHPRRRSRRGDRAFLAAGGAAAPGQLPM</sequence>
<feature type="non-terminal residue" evidence="2">
    <location>
        <position position="1"/>
    </location>
</feature>
<feature type="non-terminal residue" evidence="2">
    <location>
        <position position="286"/>
    </location>
</feature>
<dbReference type="EMBL" id="CADCVQ010000164">
    <property type="protein sequence ID" value="CAA9529578.1"/>
    <property type="molecule type" value="Genomic_DNA"/>
</dbReference>
<accession>A0A6J4TPZ8</accession>
<dbReference type="AlphaFoldDB" id="A0A6J4TPZ8"/>
<feature type="compositionally biased region" description="Low complexity" evidence="1">
    <location>
        <begin position="271"/>
        <end position="280"/>
    </location>
</feature>
<protein>
    <submittedName>
        <fullName evidence="2">Carbon monoxide oxidation accessory protein CoxD</fullName>
    </submittedName>
</protein>
<evidence type="ECO:0000313" key="2">
    <source>
        <dbReference type="EMBL" id="CAA9529578.1"/>
    </source>
</evidence>
<feature type="compositionally biased region" description="Low complexity" evidence="1">
    <location>
        <begin position="125"/>
        <end position="136"/>
    </location>
</feature>
<proteinExistence type="predicted"/>
<gene>
    <name evidence="2" type="ORF">AVDCRST_MAG67-4012</name>
</gene>
<feature type="compositionally biased region" description="Low complexity" evidence="1">
    <location>
        <begin position="67"/>
        <end position="81"/>
    </location>
</feature>